<dbReference type="OrthoDB" id="9181139at2"/>
<feature type="domain" description="Lipoyl-binding" evidence="3">
    <location>
        <begin position="4"/>
        <end position="87"/>
    </location>
</feature>
<sequence>MSKLVEVRIPIYPECWETCGSCAQGDISVEEVLVKPGETVQRDDNVIILETGKVALDIPTPCAGRVVEVFVEAGDEVAEGALILTLEAD</sequence>
<evidence type="ECO:0000313" key="4">
    <source>
        <dbReference type="EMBL" id="BAO28998.1"/>
    </source>
</evidence>
<dbReference type="RefSeq" id="WP_041097837.1">
    <property type="nucleotide sequence ID" value="NZ_AP012547.1"/>
</dbReference>
<dbReference type="Gene3D" id="2.40.50.100">
    <property type="match status" value="1"/>
</dbReference>
<dbReference type="AlphaFoldDB" id="W0SH15"/>
<dbReference type="EMBL" id="AP012547">
    <property type="protein sequence ID" value="BAO28998.1"/>
    <property type="molecule type" value="Genomic_DNA"/>
</dbReference>
<dbReference type="CDD" id="cd06849">
    <property type="entry name" value="lipoyl_domain"/>
    <property type="match status" value="1"/>
</dbReference>
<dbReference type="KEGG" id="shd:SUTH_01198"/>
<keyword evidence="4" id="KW-0012">Acyltransferase</keyword>
<evidence type="ECO:0000256" key="2">
    <source>
        <dbReference type="ARBA" id="ARBA00022823"/>
    </source>
</evidence>
<protein>
    <submittedName>
        <fullName evidence="4">Pyruvate/2-oxoglutarate dehydrogenase complex, dihydrolipoamide acyltransferase component</fullName>
    </submittedName>
</protein>
<comment type="cofactor">
    <cofactor evidence="1">
        <name>(R)-lipoate</name>
        <dbReference type="ChEBI" id="CHEBI:83088"/>
    </cofactor>
</comment>
<dbReference type="PROSITE" id="PS50968">
    <property type="entry name" value="BIOTINYL_LIPOYL"/>
    <property type="match status" value="1"/>
</dbReference>
<dbReference type="STRING" id="1223802.SUTH_01198"/>
<name>W0SH15_9PROT</name>
<dbReference type="SUPFAM" id="SSF51230">
    <property type="entry name" value="Single hybrid motif"/>
    <property type="match status" value="1"/>
</dbReference>
<accession>W0SH15</accession>
<dbReference type="Proteomes" id="UP000031637">
    <property type="component" value="Chromosome"/>
</dbReference>
<dbReference type="PROSITE" id="PS00189">
    <property type="entry name" value="LIPOYL"/>
    <property type="match status" value="1"/>
</dbReference>
<keyword evidence="4" id="KW-0670">Pyruvate</keyword>
<proteinExistence type="predicted"/>
<dbReference type="InterPro" id="IPR011053">
    <property type="entry name" value="Single_hybrid_motif"/>
</dbReference>
<keyword evidence="2" id="KW-0450">Lipoyl</keyword>
<reference evidence="4 5" key="1">
    <citation type="journal article" date="2014" name="Syst. Appl. Microbiol.">
        <title>Complete genomes of freshwater sulfur oxidizers Sulfuricella denitrificans skB26 and Sulfuritalea hydrogenivorans sk43H: genetic insights into the sulfur oxidation pathway of betaproteobacteria.</title>
        <authorList>
            <person name="Watanabe T."/>
            <person name="Kojima H."/>
            <person name="Fukui M."/>
        </authorList>
    </citation>
    <scope>NUCLEOTIDE SEQUENCE [LARGE SCALE GENOMIC DNA]</scope>
    <source>
        <strain evidence="4">DSM22779</strain>
    </source>
</reference>
<organism evidence="4 5">
    <name type="scientific">Sulfuritalea hydrogenivorans sk43H</name>
    <dbReference type="NCBI Taxonomy" id="1223802"/>
    <lineage>
        <taxon>Bacteria</taxon>
        <taxon>Pseudomonadati</taxon>
        <taxon>Pseudomonadota</taxon>
        <taxon>Betaproteobacteria</taxon>
        <taxon>Nitrosomonadales</taxon>
        <taxon>Sterolibacteriaceae</taxon>
        <taxon>Sulfuritalea</taxon>
    </lineage>
</organism>
<evidence type="ECO:0000259" key="3">
    <source>
        <dbReference type="PROSITE" id="PS50968"/>
    </source>
</evidence>
<dbReference type="Pfam" id="PF00364">
    <property type="entry name" value="Biotin_lipoyl"/>
    <property type="match status" value="1"/>
</dbReference>
<dbReference type="InterPro" id="IPR000089">
    <property type="entry name" value="Biotin_lipoyl"/>
</dbReference>
<dbReference type="InterPro" id="IPR003016">
    <property type="entry name" value="2-oxoA_DH_lipoyl-BS"/>
</dbReference>
<evidence type="ECO:0000256" key="1">
    <source>
        <dbReference type="ARBA" id="ARBA00001938"/>
    </source>
</evidence>
<keyword evidence="4" id="KW-0808">Transferase</keyword>
<evidence type="ECO:0000313" key="5">
    <source>
        <dbReference type="Proteomes" id="UP000031637"/>
    </source>
</evidence>
<dbReference type="GO" id="GO:0016746">
    <property type="term" value="F:acyltransferase activity"/>
    <property type="evidence" value="ECO:0007669"/>
    <property type="project" value="UniProtKB-KW"/>
</dbReference>
<gene>
    <name evidence="4" type="ORF">SUTH_01198</name>
</gene>
<dbReference type="HOGENOM" id="CLU_2453513_0_0_4"/>
<keyword evidence="5" id="KW-1185">Reference proteome</keyword>